<keyword evidence="3 6" id="KW-0812">Transmembrane</keyword>
<keyword evidence="5 6" id="KW-0472">Membrane</keyword>
<evidence type="ECO:0000256" key="5">
    <source>
        <dbReference type="ARBA" id="ARBA00023136"/>
    </source>
</evidence>
<proteinExistence type="predicted"/>
<feature type="transmembrane region" description="Helical" evidence="6">
    <location>
        <begin position="242"/>
        <end position="267"/>
    </location>
</feature>
<organism evidence="7 8">
    <name type="scientific">Algoriphagus oliviformis</name>
    <dbReference type="NCBI Taxonomy" id="2811231"/>
    <lineage>
        <taxon>Bacteria</taxon>
        <taxon>Pseudomonadati</taxon>
        <taxon>Bacteroidota</taxon>
        <taxon>Cytophagia</taxon>
        <taxon>Cytophagales</taxon>
        <taxon>Cyclobacteriaceae</taxon>
        <taxon>Algoriphagus</taxon>
    </lineage>
</organism>
<comment type="caution">
    <text evidence="7">The sequence shown here is derived from an EMBL/GenBank/DDBJ whole genome shotgun (WGS) entry which is preliminary data.</text>
</comment>
<feature type="transmembrane region" description="Helical" evidence="6">
    <location>
        <begin position="344"/>
        <end position="366"/>
    </location>
</feature>
<reference evidence="7 8" key="1">
    <citation type="submission" date="2021-03" db="EMBL/GenBank/DDBJ databases">
        <title>novel species isolated from a fishpond in China.</title>
        <authorList>
            <person name="Lu H."/>
            <person name="Cai Z."/>
        </authorList>
    </citation>
    <scope>NUCLEOTIDE SEQUENCE [LARGE SCALE GENOMIC DNA]</scope>
    <source>
        <strain evidence="7 8">H41</strain>
    </source>
</reference>
<evidence type="ECO:0000256" key="2">
    <source>
        <dbReference type="ARBA" id="ARBA00022475"/>
    </source>
</evidence>
<evidence type="ECO:0000256" key="6">
    <source>
        <dbReference type="SAM" id="Phobius"/>
    </source>
</evidence>
<feature type="transmembrane region" description="Helical" evidence="6">
    <location>
        <begin position="197"/>
        <end position="222"/>
    </location>
</feature>
<keyword evidence="2" id="KW-1003">Cell membrane</keyword>
<evidence type="ECO:0000256" key="3">
    <source>
        <dbReference type="ARBA" id="ARBA00022692"/>
    </source>
</evidence>
<dbReference type="Proteomes" id="UP000664317">
    <property type="component" value="Unassembled WGS sequence"/>
</dbReference>
<feature type="transmembrane region" description="Helical" evidence="6">
    <location>
        <begin position="303"/>
        <end position="323"/>
    </location>
</feature>
<feature type="transmembrane region" description="Helical" evidence="6">
    <location>
        <begin position="17"/>
        <end position="36"/>
    </location>
</feature>
<name>A0ABS3BY45_9BACT</name>
<keyword evidence="8" id="KW-1185">Reference proteome</keyword>
<evidence type="ECO:0000256" key="1">
    <source>
        <dbReference type="ARBA" id="ARBA00004651"/>
    </source>
</evidence>
<feature type="transmembrane region" description="Helical" evidence="6">
    <location>
        <begin position="57"/>
        <end position="85"/>
    </location>
</feature>
<protein>
    <submittedName>
        <fullName evidence="7">Na/Pi cotransporter family protein</fullName>
    </submittedName>
</protein>
<dbReference type="RefSeq" id="WP_206576400.1">
    <property type="nucleotide sequence ID" value="NZ_JAFKCT010000001.1"/>
</dbReference>
<accession>A0ABS3BY45</accession>
<comment type="subcellular location">
    <subcellularLocation>
        <location evidence="1">Cell membrane</location>
        <topology evidence="1">Multi-pass membrane protein</topology>
    </subcellularLocation>
</comment>
<feature type="transmembrane region" description="Helical" evidence="6">
    <location>
        <begin position="97"/>
        <end position="117"/>
    </location>
</feature>
<dbReference type="NCBIfam" id="NF037997">
    <property type="entry name" value="Na_Pi_symport"/>
    <property type="match status" value="2"/>
</dbReference>
<dbReference type="Pfam" id="PF02690">
    <property type="entry name" value="Na_Pi_cotrans"/>
    <property type="match status" value="2"/>
</dbReference>
<gene>
    <name evidence="7" type="ORF">J0A68_01435</name>
</gene>
<sequence>MEEIATEKSAATKIKSYFIVVLSILLFIFAIDLLTVAMGRLNSEVAREMIQATRNPFISLFVGLLVTALIQSSSMVTASIVAIVASGNMTLQQAVPMVLGANIGTTLTSTLVSFTFITKKKEFRRALSSGITHDLFNIMNVIILFPLELQFNLLSKGSEKIAKLFASGDDSAGAFEYNRIFTREATEWIVGHIDIPFLSTILAVFLVFFSIKILTTSVYKTFVLDAFQDISKAIFKNTGISFLYGVFFTAAIQSSTVTTCLVVPLVANRRVSLAKSFPFIIGANIGTTITAVIAAMYKTEAAIALAVVHVLFNSLGALIFLPFPEIRRIPVKLAEYMGRTSVKHRVFGFAYILLTFFIIPFLLIYFSRD</sequence>
<dbReference type="EMBL" id="JAFKCT010000001">
    <property type="protein sequence ID" value="MBN7809598.1"/>
    <property type="molecule type" value="Genomic_DNA"/>
</dbReference>
<evidence type="ECO:0000313" key="8">
    <source>
        <dbReference type="Proteomes" id="UP000664317"/>
    </source>
</evidence>
<dbReference type="PANTHER" id="PTHR10010:SF46">
    <property type="entry name" value="SODIUM-DEPENDENT PHOSPHATE TRANSPORT PROTEIN 2B"/>
    <property type="match status" value="1"/>
</dbReference>
<feature type="transmembrane region" description="Helical" evidence="6">
    <location>
        <begin position="279"/>
        <end position="297"/>
    </location>
</feature>
<keyword evidence="4 6" id="KW-1133">Transmembrane helix</keyword>
<dbReference type="PANTHER" id="PTHR10010">
    <property type="entry name" value="SOLUTE CARRIER FAMILY 34 SODIUM PHOSPHATE , MEMBER 2-RELATED"/>
    <property type="match status" value="1"/>
</dbReference>
<evidence type="ECO:0000256" key="4">
    <source>
        <dbReference type="ARBA" id="ARBA00022989"/>
    </source>
</evidence>
<dbReference type="InterPro" id="IPR003841">
    <property type="entry name" value="Na/Pi_transpt"/>
</dbReference>
<evidence type="ECO:0000313" key="7">
    <source>
        <dbReference type="EMBL" id="MBN7809598.1"/>
    </source>
</evidence>